<dbReference type="GeneID" id="32586248"/>
<evidence type="ECO:0000313" key="3">
    <source>
        <dbReference type="Proteomes" id="UP000077173"/>
    </source>
</evidence>
<dbReference type="Proteomes" id="UP000077173">
    <property type="component" value="Unassembled WGS sequence"/>
</dbReference>
<comment type="caution">
    <text evidence="2">The sequence shown here is derived from an EMBL/GenBank/DDBJ whole genome shotgun (WGS) entry which is preliminary data.</text>
</comment>
<feature type="region of interest" description="Disordered" evidence="1">
    <location>
        <begin position="42"/>
        <end position="69"/>
    </location>
</feature>
<accession>A0A176Z6S1</accession>
<dbReference type="EMBL" id="LSEF01000057">
    <property type="protein sequence ID" value="OAF16388.1"/>
    <property type="molecule type" value="Genomic_DNA"/>
</dbReference>
<evidence type="ECO:0000256" key="1">
    <source>
        <dbReference type="SAM" id="MobiDB-lite"/>
    </source>
</evidence>
<name>A0A176Z6S1_9BRAD</name>
<gene>
    <name evidence="2" type="ORF">AXW67_12535</name>
</gene>
<reference evidence="2 3" key="1">
    <citation type="submission" date="2016-02" db="EMBL/GenBank/DDBJ databases">
        <title>Draft genome sequence of the strain BR 10247T Bradyrhizobium neotropicale isolated from nodules of Centrolobium paraense.</title>
        <authorList>
            <person name="Simoes-Araujo J.L."/>
            <person name="Barauna A.C."/>
            <person name="Silva K."/>
            <person name="Zilli J.E."/>
        </authorList>
    </citation>
    <scope>NUCLEOTIDE SEQUENCE [LARGE SCALE GENOMIC DNA]</scope>
    <source>
        <strain evidence="2 3">BR 10247</strain>
    </source>
</reference>
<organism evidence="2 3">
    <name type="scientific">Bradyrhizobium neotropicale</name>
    <dbReference type="NCBI Taxonomy" id="1497615"/>
    <lineage>
        <taxon>Bacteria</taxon>
        <taxon>Pseudomonadati</taxon>
        <taxon>Pseudomonadota</taxon>
        <taxon>Alphaproteobacteria</taxon>
        <taxon>Hyphomicrobiales</taxon>
        <taxon>Nitrobacteraceae</taxon>
        <taxon>Bradyrhizobium</taxon>
    </lineage>
</organism>
<keyword evidence="3" id="KW-1185">Reference proteome</keyword>
<proteinExistence type="predicted"/>
<dbReference type="AlphaFoldDB" id="A0A176Z6S1"/>
<evidence type="ECO:0000313" key="2">
    <source>
        <dbReference type="EMBL" id="OAF16388.1"/>
    </source>
</evidence>
<protein>
    <submittedName>
        <fullName evidence="2">Uncharacterized protein</fullName>
    </submittedName>
</protein>
<sequence>MDEEFCRERLRTVRELAETADPLIKKRLMDLARHYERRIAIGAREREAPGSEPRGSQGQLLVSTSKPRP</sequence>
<feature type="compositionally biased region" description="Polar residues" evidence="1">
    <location>
        <begin position="54"/>
        <end position="69"/>
    </location>
</feature>